<name>A0A8D8FT62_CULPI</name>
<evidence type="ECO:0000313" key="2">
    <source>
        <dbReference type="EMBL" id="CAG6481514.1"/>
    </source>
</evidence>
<accession>A0A8D8FT62</accession>
<dbReference type="AlphaFoldDB" id="A0A8D8FT62"/>
<sequence>MGHRLRPAKTQRQTGPNRARLWRRRPRQLLRPKVPPLDEADPALLPAHLQHGRILRRQAAKVLRRHPQDPAGRGRGSRRRRRKGVRHRRPRQRRSDRTATPEEDRQTRLVLQGHHREAEEGTRRSEPRRQGV</sequence>
<feature type="region of interest" description="Disordered" evidence="1">
    <location>
        <begin position="58"/>
        <end position="132"/>
    </location>
</feature>
<feature type="compositionally biased region" description="Basic and acidic residues" evidence="1">
    <location>
        <begin position="93"/>
        <end position="107"/>
    </location>
</feature>
<evidence type="ECO:0000256" key="1">
    <source>
        <dbReference type="SAM" id="MobiDB-lite"/>
    </source>
</evidence>
<feature type="compositionally biased region" description="Basic residues" evidence="1">
    <location>
        <begin position="75"/>
        <end position="92"/>
    </location>
</feature>
<proteinExistence type="predicted"/>
<reference evidence="2" key="1">
    <citation type="submission" date="2021-05" db="EMBL/GenBank/DDBJ databases">
        <authorList>
            <person name="Alioto T."/>
            <person name="Alioto T."/>
            <person name="Gomez Garrido J."/>
        </authorList>
    </citation>
    <scope>NUCLEOTIDE SEQUENCE</scope>
</reference>
<protein>
    <submittedName>
        <fullName evidence="2">(northern house mosquito) hypothetical protein</fullName>
    </submittedName>
</protein>
<feature type="region of interest" description="Disordered" evidence="1">
    <location>
        <begin position="1"/>
        <end position="45"/>
    </location>
</feature>
<organism evidence="2">
    <name type="scientific">Culex pipiens</name>
    <name type="common">House mosquito</name>
    <dbReference type="NCBI Taxonomy" id="7175"/>
    <lineage>
        <taxon>Eukaryota</taxon>
        <taxon>Metazoa</taxon>
        <taxon>Ecdysozoa</taxon>
        <taxon>Arthropoda</taxon>
        <taxon>Hexapoda</taxon>
        <taxon>Insecta</taxon>
        <taxon>Pterygota</taxon>
        <taxon>Neoptera</taxon>
        <taxon>Endopterygota</taxon>
        <taxon>Diptera</taxon>
        <taxon>Nematocera</taxon>
        <taxon>Culicoidea</taxon>
        <taxon>Culicidae</taxon>
        <taxon>Culicinae</taxon>
        <taxon>Culicini</taxon>
        <taxon>Culex</taxon>
        <taxon>Culex</taxon>
    </lineage>
</organism>
<feature type="compositionally biased region" description="Basic residues" evidence="1">
    <location>
        <begin position="20"/>
        <end position="30"/>
    </location>
</feature>
<feature type="compositionally biased region" description="Basic and acidic residues" evidence="1">
    <location>
        <begin position="114"/>
        <end position="132"/>
    </location>
</feature>
<dbReference type="EMBL" id="HBUE01091029">
    <property type="protein sequence ID" value="CAG6481514.1"/>
    <property type="molecule type" value="Transcribed_RNA"/>
</dbReference>